<dbReference type="RefSeq" id="WP_025204972.1">
    <property type="nucleotide sequence ID" value="NZ_CP046996.1"/>
</dbReference>
<feature type="chain" id="PRO_5032767171" evidence="2">
    <location>
        <begin position="24"/>
        <end position="314"/>
    </location>
</feature>
<dbReference type="InterPro" id="IPR050245">
    <property type="entry name" value="PrsA_foldase"/>
</dbReference>
<dbReference type="Pfam" id="PF13616">
    <property type="entry name" value="Rotamase_3"/>
    <property type="match status" value="1"/>
</dbReference>
<evidence type="ECO:0000313" key="4">
    <source>
        <dbReference type="EMBL" id="QGZ99379.1"/>
    </source>
</evidence>
<evidence type="ECO:0000313" key="5">
    <source>
        <dbReference type="Proteomes" id="UP000430508"/>
    </source>
</evidence>
<accession>A0A857DDR3</accession>
<dbReference type="PROSITE" id="PS50198">
    <property type="entry name" value="PPIC_PPIASE_2"/>
    <property type="match status" value="1"/>
</dbReference>
<dbReference type="Pfam" id="PF13624">
    <property type="entry name" value="SurA_N_3"/>
    <property type="match status" value="1"/>
</dbReference>
<dbReference type="PANTHER" id="PTHR47245:SF2">
    <property type="entry name" value="PEPTIDYL-PROLYL CIS-TRANS ISOMERASE HP_0175-RELATED"/>
    <property type="match status" value="1"/>
</dbReference>
<sequence length="314" mass="35359">MKKITITMIIMLLASLLMLNGCAKQEFAVKVNKQSIPMTTYEEKLNASKTYYEKQGMDFSTDEGKASLESIKSSVLENIIMTELIRQEVEKNKWDTTNPDVTKKIDELKSTLTNQDYASFLKEQAMTEEEVANFYAFSYYVGKDVTVSDQEVQQYFESHYSDFGGQDEQVKASHVLVATEAEANKVIQEYKAGKDFSELAKEYSTDTGSKDSGGNLDYFSHGEMVTEFEEAAFSQKVGTISEKPVKTEYGYHVILVEDHKEAVVPDFEKVKTSVQEAALANAKNLKVSSYYSELRQAAEVEYAEELKPADTTAK</sequence>
<dbReference type="InterPro" id="IPR000297">
    <property type="entry name" value="PPIase_PpiC"/>
</dbReference>
<feature type="domain" description="PpiC" evidence="3">
    <location>
        <begin position="167"/>
        <end position="258"/>
    </location>
</feature>
<dbReference type="PANTHER" id="PTHR47245">
    <property type="entry name" value="PEPTIDYLPROLYL ISOMERASE"/>
    <property type="match status" value="1"/>
</dbReference>
<dbReference type="Gene3D" id="1.10.4030.10">
    <property type="entry name" value="Porin chaperone SurA, peptide-binding domain"/>
    <property type="match status" value="1"/>
</dbReference>
<dbReference type="InterPro" id="IPR027304">
    <property type="entry name" value="Trigger_fact/SurA_dom_sf"/>
</dbReference>
<dbReference type="SUPFAM" id="SSF54534">
    <property type="entry name" value="FKBP-like"/>
    <property type="match status" value="1"/>
</dbReference>
<keyword evidence="2" id="KW-0732">Signal</keyword>
<dbReference type="InterPro" id="IPR046357">
    <property type="entry name" value="PPIase_dom_sf"/>
</dbReference>
<reference evidence="4 5" key="1">
    <citation type="submission" date="2019-12" db="EMBL/GenBank/DDBJ databases">
        <title>Sequence classification of anaerobic respiratory reductive dehalogenases: First we see many, then we see few.</title>
        <authorList>
            <person name="Molenda O."/>
            <person name="Puentes Jacome L.A."/>
            <person name="Cao X."/>
            <person name="Nesbo C.L."/>
            <person name="Tang S."/>
            <person name="Morson N."/>
            <person name="Patron J."/>
            <person name="Lomheim L."/>
            <person name="Wishart D.S."/>
            <person name="Edwards E.A."/>
        </authorList>
    </citation>
    <scope>NUCLEOTIDE SEQUENCE [LARGE SCALE GENOMIC DNA]</scope>
    <source>
        <strain evidence="4 5">12DCA</strain>
    </source>
</reference>
<organism evidence="4 5">
    <name type="scientific">Dehalobacter restrictus</name>
    <dbReference type="NCBI Taxonomy" id="55583"/>
    <lineage>
        <taxon>Bacteria</taxon>
        <taxon>Bacillati</taxon>
        <taxon>Bacillota</taxon>
        <taxon>Clostridia</taxon>
        <taxon>Eubacteriales</taxon>
        <taxon>Desulfitobacteriaceae</taxon>
        <taxon>Dehalobacter</taxon>
    </lineage>
</organism>
<evidence type="ECO:0000256" key="2">
    <source>
        <dbReference type="SAM" id="SignalP"/>
    </source>
</evidence>
<dbReference type="GO" id="GO:0003755">
    <property type="term" value="F:peptidyl-prolyl cis-trans isomerase activity"/>
    <property type="evidence" value="ECO:0007669"/>
    <property type="project" value="UniProtKB-KW"/>
</dbReference>
<evidence type="ECO:0000256" key="1">
    <source>
        <dbReference type="PROSITE-ProRule" id="PRU00278"/>
    </source>
</evidence>
<gene>
    <name evidence="4" type="ORF">GQ588_01170</name>
</gene>
<protein>
    <submittedName>
        <fullName evidence="4">Peptidylprolyl isomerase</fullName>
    </submittedName>
</protein>
<dbReference type="Gene3D" id="3.10.50.40">
    <property type="match status" value="1"/>
</dbReference>
<name>A0A857DDR3_9FIRM</name>
<keyword evidence="1 4" id="KW-0413">Isomerase</keyword>
<dbReference type="AlphaFoldDB" id="A0A857DDR3"/>
<dbReference type="Proteomes" id="UP000430508">
    <property type="component" value="Chromosome"/>
</dbReference>
<evidence type="ECO:0000259" key="3">
    <source>
        <dbReference type="PROSITE" id="PS50198"/>
    </source>
</evidence>
<feature type="signal peptide" evidence="2">
    <location>
        <begin position="1"/>
        <end position="23"/>
    </location>
</feature>
<dbReference type="EMBL" id="CP046996">
    <property type="protein sequence ID" value="QGZ99379.1"/>
    <property type="molecule type" value="Genomic_DNA"/>
</dbReference>
<dbReference type="SUPFAM" id="SSF109998">
    <property type="entry name" value="Triger factor/SurA peptide-binding domain-like"/>
    <property type="match status" value="1"/>
</dbReference>
<keyword evidence="1" id="KW-0697">Rotamase</keyword>
<proteinExistence type="predicted"/>